<dbReference type="GO" id="GO:0016787">
    <property type="term" value="F:hydrolase activity"/>
    <property type="evidence" value="ECO:0007669"/>
    <property type="project" value="UniProtKB-KW"/>
</dbReference>
<keyword evidence="1" id="KW-0378">Hydrolase</keyword>
<organism evidence="3 4">
    <name type="scientific">Lihuaxuella thermophila</name>
    <dbReference type="NCBI Taxonomy" id="1173111"/>
    <lineage>
        <taxon>Bacteria</taxon>
        <taxon>Bacillati</taxon>
        <taxon>Bacillota</taxon>
        <taxon>Bacilli</taxon>
        <taxon>Bacillales</taxon>
        <taxon>Thermoactinomycetaceae</taxon>
        <taxon>Lihuaxuella</taxon>
    </lineage>
</organism>
<protein>
    <submittedName>
        <fullName evidence="3">Sortase A</fullName>
    </submittedName>
</protein>
<dbReference type="Gene3D" id="2.40.260.10">
    <property type="entry name" value="Sortase"/>
    <property type="match status" value="1"/>
</dbReference>
<dbReference type="STRING" id="1173111.SAMN05444955_11419"/>
<dbReference type="RefSeq" id="WP_089970955.1">
    <property type="nucleotide sequence ID" value="NZ_FOCQ01000014.1"/>
</dbReference>
<dbReference type="SUPFAM" id="SSF63817">
    <property type="entry name" value="Sortase"/>
    <property type="match status" value="1"/>
</dbReference>
<dbReference type="EMBL" id="FOCQ01000014">
    <property type="protein sequence ID" value="SEN55204.1"/>
    <property type="molecule type" value="Genomic_DNA"/>
</dbReference>
<evidence type="ECO:0000313" key="3">
    <source>
        <dbReference type="EMBL" id="SEN55204.1"/>
    </source>
</evidence>
<dbReference type="InterPro" id="IPR041999">
    <property type="entry name" value="Sortase_D_1"/>
</dbReference>
<gene>
    <name evidence="3" type="ORF">SAMN05444955_11419</name>
</gene>
<evidence type="ECO:0000313" key="4">
    <source>
        <dbReference type="Proteomes" id="UP000199695"/>
    </source>
</evidence>
<dbReference type="AlphaFoldDB" id="A0A1H8HGR8"/>
<feature type="active site" description="Proton donor/acceptor" evidence="2">
    <location>
        <position position="120"/>
    </location>
</feature>
<dbReference type="CDD" id="cd05828">
    <property type="entry name" value="Sortase_D_1"/>
    <property type="match status" value="1"/>
</dbReference>
<name>A0A1H8HGR8_9BACL</name>
<dbReference type="Proteomes" id="UP000199695">
    <property type="component" value="Unassembled WGS sequence"/>
</dbReference>
<reference evidence="3 4" key="1">
    <citation type="submission" date="2016-10" db="EMBL/GenBank/DDBJ databases">
        <authorList>
            <person name="de Groot N.N."/>
        </authorList>
    </citation>
    <scope>NUCLEOTIDE SEQUENCE [LARGE SCALE GENOMIC DNA]</scope>
    <source>
        <strain evidence="3 4">DSM 46701</strain>
    </source>
</reference>
<feature type="active site" description="Acyl-thioester intermediate" evidence="2">
    <location>
        <position position="177"/>
    </location>
</feature>
<dbReference type="OrthoDB" id="165822at2"/>
<proteinExistence type="predicted"/>
<dbReference type="NCBIfam" id="TIGR01076">
    <property type="entry name" value="sortase_fam"/>
    <property type="match status" value="1"/>
</dbReference>
<sequence>MKPDRIIAFGLVTLGVAYASYSGVNYYQKLQVVEEARPAGQATATHAVQASSTADQAWVVVPPENRPKQGEHFADLIIPRLNAKMPVIEGTHEDELARGVGHYAGSVLPGEPDNAVLSGHRDTVFRRMGELKKGDELQVVTGQGTFVYVITKMWITEPDDRTVIVPHGKPVLTLTTCYPFSYLGPAPKRYIIQSVLKEKISEASEKQRGG</sequence>
<dbReference type="InterPro" id="IPR005754">
    <property type="entry name" value="Sortase"/>
</dbReference>
<dbReference type="InterPro" id="IPR023365">
    <property type="entry name" value="Sortase_dom-sf"/>
</dbReference>
<dbReference type="InterPro" id="IPR053525">
    <property type="entry name" value="Sortase_D"/>
</dbReference>
<dbReference type="NCBIfam" id="NF033746">
    <property type="entry name" value="class_D_sortase"/>
    <property type="match status" value="1"/>
</dbReference>
<evidence type="ECO:0000256" key="2">
    <source>
        <dbReference type="PIRSR" id="PIRSR605754-1"/>
    </source>
</evidence>
<dbReference type="Pfam" id="PF04203">
    <property type="entry name" value="Sortase"/>
    <property type="match status" value="1"/>
</dbReference>
<keyword evidence="4" id="KW-1185">Reference proteome</keyword>
<evidence type="ECO:0000256" key="1">
    <source>
        <dbReference type="ARBA" id="ARBA00022801"/>
    </source>
</evidence>
<accession>A0A1H8HGR8</accession>